<keyword evidence="1" id="KW-1133">Transmembrane helix</keyword>
<comment type="caution">
    <text evidence="2">The sequence shown here is derived from an EMBL/GenBank/DDBJ whole genome shotgun (WGS) entry which is preliminary data.</text>
</comment>
<dbReference type="EMBL" id="MSCK01000002">
    <property type="protein sequence ID" value="PQJ69172.1"/>
    <property type="molecule type" value="Genomic_DNA"/>
</dbReference>
<evidence type="ECO:0000313" key="3">
    <source>
        <dbReference type="Proteomes" id="UP000247345"/>
    </source>
</evidence>
<feature type="transmembrane region" description="Helical" evidence="1">
    <location>
        <begin position="9"/>
        <end position="27"/>
    </location>
</feature>
<proteinExistence type="predicted"/>
<gene>
    <name evidence="2" type="ORF">BTO14_14185</name>
</gene>
<accession>A0A2P6C8C1</accession>
<dbReference type="Proteomes" id="UP000247345">
    <property type="component" value="Unassembled WGS sequence"/>
</dbReference>
<feature type="transmembrane region" description="Helical" evidence="1">
    <location>
        <begin position="69"/>
        <end position="92"/>
    </location>
</feature>
<evidence type="ECO:0000313" key="2">
    <source>
        <dbReference type="EMBL" id="PQJ69172.1"/>
    </source>
</evidence>
<protein>
    <submittedName>
        <fullName evidence="2">Uncharacterized protein</fullName>
    </submittedName>
</protein>
<reference evidence="2 3" key="1">
    <citation type="submission" date="2016-12" db="EMBL/GenBank/DDBJ databases">
        <title>Trade-off between light-utilization and light-protection in marine flavobacteria.</title>
        <authorList>
            <person name="Kumagai Y."/>
            <person name="Yoshizawa S."/>
            <person name="Kogure K."/>
            <person name="Iwasaki W."/>
        </authorList>
    </citation>
    <scope>NUCLEOTIDE SEQUENCE [LARGE SCALE GENOMIC DNA]</scope>
    <source>
        <strain evidence="2 3">KCTC 12100</strain>
    </source>
</reference>
<feature type="transmembrane region" description="Helical" evidence="1">
    <location>
        <begin position="98"/>
        <end position="120"/>
    </location>
</feature>
<keyword evidence="1" id="KW-0812">Transmembrane</keyword>
<dbReference type="AlphaFoldDB" id="A0A2P6C8C1"/>
<organism evidence="2 3">
    <name type="scientific">Polaribacter butkevichii</name>
    <dbReference type="NCBI Taxonomy" id="218490"/>
    <lineage>
        <taxon>Bacteria</taxon>
        <taxon>Pseudomonadati</taxon>
        <taxon>Bacteroidota</taxon>
        <taxon>Flavobacteriia</taxon>
        <taxon>Flavobacteriales</taxon>
        <taxon>Flavobacteriaceae</taxon>
    </lineage>
</organism>
<keyword evidence="3" id="KW-1185">Reference proteome</keyword>
<sequence length="132" mass="16086">MFKVKKYKIVNRFLIFLVALSLIIYLKVNPKIYIKWSELEIVITSIPLIIYSFYFFIRRIDSNTSKKYIYFNSGFFIYTLCSTLIFTLGNIGSKEVKTYVWLFNNILYFIFQIAIFIEWYQNFKRPIRFKNN</sequence>
<feature type="transmembrane region" description="Helical" evidence="1">
    <location>
        <begin position="39"/>
        <end position="57"/>
    </location>
</feature>
<name>A0A2P6C8C1_9FLAO</name>
<evidence type="ECO:0000256" key="1">
    <source>
        <dbReference type="SAM" id="Phobius"/>
    </source>
</evidence>
<keyword evidence="1" id="KW-0472">Membrane</keyword>